<protein>
    <recommendedName>
        <fullName evidence="1">Reverse transcriptase domain-containing protein</fullName>
    </recommendedName>
</protein>
<dbReference type="CDD" id="cd01650">
    <property type="entry name" value="RT_nLTR_like"/>
    <property type="match status" value="1"/>
</dbReference>
<dbReference type="GO" id="GO:0071897">
    <property type="term" value="P:DNA biosynthetic process"/>
    <property type="evidence" value="ECO:0007669"/>
    <property type="project" value="UniProtKB-ARBA"/>
</dbReference>
<sequence>MRLKQDMSRAMQDCSEDFELFTLEDLNTAITHLKHGKASGEDGITAEMITHFGERAKAWLLSMLNNCVSSFKTPKIWRRARVVALLKPGKDPTSPKSYRPIFLLCIPYKLYERMILARIHGTVEENLTEDQPGFRPGCSCCSQVLNLTQYIEDGFETKHITGTIFVDLTGAYDTVNHRTLLLKVAQMVRNSTLVRIIESLLADRRFYVEMDGEKSRWRIKKNG</sequence>
<dbReference type="PANTHER" id="PTHR36688:SF1">
    <property type="entry name" value="ENDONUCLEASE_EXONUCLEASE_PHOSPHATASE DOMAIN-CONTAINING PROTEIN"/>
    <property type="match status" value="1"/>
</dbReference>
<accession>A0AAE1KZ53</accession>
<dbReference type="SUPFAM" id="SSF56672">
    <property type="entry name" value="DNA/RNA polymerases"/>
    <property type="match status" value="1"/>
</dbReference>
<feature type="domain" description="Reverse transcriptase" evidence="1">
    <location>
        <begin position="66"/>
        <end position="223"/>
    </location>
</feature>
<dbReference type="InterPro" id="IPR052560">
    <property type="entry name" value="RdDP_mobile_element"/>
</dbReference>
<dbReference type="Pfam" id="PF00078">
    <property type="entry name" value="RVT_1"/>
    <property type="match status" value="1"/>
</dbReference>
<comment type="caution">
    <text evidence="2">The sequence shown here is derived from an EMBL/GenBank/DDBJ whole genome shotgun (WGS) entry which is preliminary data.</text>
</comment>
<dbReference type="InterPro" id="IPR043502">
    <property type="entry name" value="DNA/RNA_pol_sf"/>
</dbReference>
<dbReference type="EMBL" id="JAWQEG010000411">
    <property type="protein sequence ID" value="KAK3890529.1"/>
    <property type="molecule type" value="Genomic_DNA"/>
</dbReference>
<evidence type="ECO:0000259" key="1">
    <source>
        <dbReference type="PROSITE" id="PS50878"/>
    </source>
</evidence>
<name>A0AAE1KZ53_PETCI</name>
<dbReference type="PANTHER" id="PTHR36688">
    <property type="entry name" value="ENDO/EXONUCLEASE/PHOSPHATASE DOMAIN-CONTAINING PROTEIN"/>
    <property type="match status" value="1"/>
</dbReference>
<keyword evidence="3" id="KW-1185">Reference proteome</keyword>
<dbReference type="Proteomes" id="UP001286313">
    <property type="component" value="Unassembled WGS sequence"/>
</dbReference>
<gene>
    <name evidence="2" type="ORF">Pcinc_005503</name>
</gene>
<evidence type="ECO:0000313" key="3">
    <source>
        <dbReference type="Proteomes" id="UP001286313"/>
    </source>
</evidence>
<evidence type="ECO:0000313" key="2">
    <source>
        <dbReference type="EMBL" id="KAK3890529.1"/>
    </source>
</evidence>
<reference evidence="2" key="1">
    <citation type="submission" date="2023-10" db="EMBL/GenBank/DDBJ databases">
        <title>Genome assemblies of two species of porcelain crab, Petrolisthes cinctipes and Petrolisthes manimaculis (Anomura: Porcellanidae).</title>
        <authorList>
            <person name="Angst P."/>
        </authorList>
    </citation>
    <scope>NUCLEOTIDE SEQUENCE</scope>
    <source>
        <strain evidence="2">PB745_01</strain>
        <tissue evidence="2">Gill</tissue>
    </source>
</reference>
<dbReference type="AlphaFoldDB" id="A0AAE1KZ53"/>
<organism evidence="2 3">
    <name type="scientific">Petrolisthes cinctipes</name>
    <name type="common">Flat porcelain crab</name>
    <dbReference type="NCBI Taxonomy" id="88211"/>
    <lineage>
        <taxon>Eukaryota</taxon>
        <taxon>Metazoa</taxon>
        <taxon>Ecdysozoa</taxon>
        <taxon>Arthropoda</taxon>
        <taxon>Crustacea</taxon>
        <taxon>Multicrustacea</taxon>
        <taxon>Malacostraca</taxon>
        <taxon>Eumalacostraca</taxon>
        <taxon>Eucarida</taxon>
        <taxon>Decapoda</taxon>
        <taxon>Pleocyemata</taxon>
        <taxon>Anomura</taxon>
        <taxon>Galatheoidea</taxon>
        <taxon>Porcellanidae</taxon>
        <taxon>Petrolisthes</taxon>
    </lineage>
</organism>
<dbReference type="PROSITE" id="PS50878">
    <property type="entry name" value="RT_POL"/>
    <property type="match status" value="1"/>
</dbReference>
<dbReference type="InterPro" id="IPR000477">
    <property type="entry name" value="RT_dom"/>
</dbReference>
<proteinExistence type="predicted"/>